<dbReference type="AlphaFoldDB" id="A0AAD7ASZ1"/>
<dbReference type="Proteomes" id="UP001218218">
    <property type="component" value="Unassembled WGS sequence"/>
</dbReference>
<name>A0AAD7ASZ1_9AGAR</name>
<sequence>MRNEIEIEIERLDSADCRVRGWFEGGVVEMSAGFRRVQPGPRGKTGKDVPTMCFATGSRGRMHRTYTKFVGRFAVEQAVLVYQLPDAAGVGLCEMKSGGGRGWKEKRGNVASGTDWYCEVEVEEVELRKLNRNDNTEPRAGGKTYADRDSELQLPAPGVFRNGFGGTHRREFVQRLSQRIRATAWGGRTEEERGSDARRRTWGFEIAVNRVAAKLVPTVLLLAIGPVDWITAPMLANHG</sequence>
<reference evidence="1" key="1">
    <citation type="submission" date="2023-03" db="EMBL/GenBank/DDBJ databases">
        <title>Massive genome expansion in bonnet fungi (Mycena s.s.) driven by repeated elements and novel gene families across ecological guilds.</title>
        <authorList>
            <consortium name="Lawrence Berkeley National Laboratory"/>
            <person name="Harder C.B."/>
            <person name="Miyauchi S."/>
            <person name="Viragh M."/>
            <person name="Kuo A."/>
            <person name="Thoen E."/>
            <person name="Andreopoulos B."/>
            <person name="Lu D."/>
            <person name="Skrede I."/>
            <person name="Drula E."/>
            <person name="Henrissat B."/>
            <person name="Morin E."/>
            <person name="Kohler A."/>
            <person name="Barry K."/>
            <person name="LaButti K."/>
            <person name="Morin E."/>
            <person name="Salamov A."/>
            <person name="Lipzen A."/>
            <person name="Mereny Z."/>
            <person name="Hegedus B."/>
            <person name="Baldrian P."/>
            <person name="Stursova M."/>
            <person name="Weitz H."/>
            <person name="Taylor A."/>
            <person name="Grigoriev I.V."/>
            <person name="Nagy L.G."/>
            <person name="Martin F."/>
            <person name="Kauserud H."/>
        </authorList>
    </citation>
    <scope>NUCLEOTIDE SEQUENCE</scope>
    <source>
        <strain evidence="1">CBHHK002</strain>
    </source>
</reference>
<keyword evidence="2" id="KW-1185">Reference proteome</keyword>
<evidence type="ECO:0000313" key="1">
    <source>
        <dbReference type="EMBL" id="KAJ7367194.1"/>
    </source>
</evidence>
<comment type="caution">
    <text evidence="1">The sequence shown here is derived from an EMBL/GenBank/DDBJ whole genome shotgun (WGS) entry which is preliminary data.</text>
</comment>
<protein>
    <submittedName>
        <fullName evidence="1">Uncharacterized protein</fullName>
    </submittedName>
</protein>
<proteinExistence type="predicted"/>
<gene>
    <name evidence="1" type="ORF">DFH08DRAFT_929821</name>
</gene>
<dbReference type="EMBL" id="JARIHO010000002">
    <property type="protein sequence ID" value="KAJ7367194.1"/>
    <property type="molecule type" value="Genomic_DNA"/>
</dbReference>
<accession>A0AAD7ASZ1</accession>
<organism evidence="1 2">
    <name type="scientific">Mycena albidolilacea</name>
    <dbReference type="NCBI Taxonomy" id="1033008"/>
    <lineage>
        <taxon>Eukaryota</taxon>
        <taxon>Fungi</taxon>
        <taxon>Dikarya</taxon>
        <taxon>Basidiomycota</taxon>
        <taxon>Agaricomycotina</taxon>
        <taxon>Agaricomycetes</taxon>
        <taxon>Agaricomycetidae</taxon>
        <taxon>Agaricales</taxon>
        <taxon>Marasmiineae</taxon>
        <taxon>Mycenaceae</taxon>
        <taxon>Mycena</taxon>
    </lineage>
</organism>
<evidence type="ECO:0000313" key="2">
    <source>
        <dbReference type="Proteomes" id="UP001218218"/>
    </source>
</evidence>